<accession>A0A0D9X7W2</accession>
<feature type="transmembrane region" description="Helical" evidence="1">
    <location>
        <begin position="123"/>
        <end position="143"/>
    </location>
</feature>
<feature type="transmembrane region" description="Helical" evidence="1">
    <location>
        <begin position="65"/>
        <end position="82"/>
    </location>
</feature>
<reference evidence="3" key="2">
    <citation type="submission" date="2013-12" db="EMBL/GenBank/DDBJ databases">
        <authorList>
            <person name="Yu Y."/>
            <person name="Lee S."/>
            <person name="de Baynast K."/>
            <person name="Wissotski M."/>
            <person name="Liu L."/>
            <person name="Talag J."/>
            <person name="Goicoechea J."/>
            <person name="Angelova A."/>
            <person name="Jetty R."/>
            <person name="Kudrna D."/>
            <person name="Golser W."/>
            <person name="Rivera L."/>
            <person name="Zhang J."/>
            <person name="Wing R."/>
        </authorList>
    </citation>
    <scope>NUCLEOTIDE SEQUENCE</scope>
</reference>
<evidence type="ECO:0000313" key="3">
    <source>
        <dbReference type="Proteomes" id="UP000032180"/>
    </source>
</evidence>
<keyword evidence="3" id="KW-1185">Reference proteome</keyword>
<reference evidence="2 3" key="1">
    <citation type="submission" date="2012-08" db="EMBL/GenBank/DDBJ databases">
        <title>Oryza genome evolution.</title>
        <authorList>
            <person name="Wing R.A."/>
        </authorList>
    </citation>
    <scope>NUCLEOTIDE SEQUENCE</scope>
</reference>
<dbReference type="AlphaFoldDB" id="A0A0D9X7W2"/>
<sequence length="183" mass="19651">MAAVGAATATLRRRVALTAADAVIYLWYAILWVSIASVFVVVAARRTWGEGSALLAAARGAAQGAILLALPLTVFALPLYAVRSVCPYNADDTKEKYIKILVPESPRRSTVGVMVSQVLEDKVILGGILCMPFFFFMLVGSLMKGSQSERIGSMLTDAGCLGACLIYCFVISPASILKVRRMR</sequence>
<feature type="transmembrane region" description="Helical" evidence="1">
    <location>
        <begin position="155"/>
        <end position="177"/>
    </location>
</feature>
<organism evidence="2 3">
    <name type="scientific">Leersia perrieri</name>
    <dbReference type="NCBI Taxonomy" id="77586"/>
    <lineage>
        <taxon>Eukaryota</taxon>
        <taxon>Viridiplantae</taxon>
        <taxon>Streptophyta</taxon>
        <taxon>Embryophyta</taxon>
        <taxon>Tracheophyta</taxon>
        <taxon>Spermatophyta</taxon>
        <taxon>Magnoliopsida</taxon>
        <taxon>Liliopsida</taxon>
        <taxon>Poales</taxon>
        <taxon>Poaceae</taxon>
        <taxon>BOP clade</taxon>
        <taxon>Oryzoideae</taxon>
        <taxon>Oryzeae</taxon>
        <taxon>Oryzinae</taxon>
        <taxon>Leersia</taxon>
    </lineage>
</organism>
<evidence type="ECO:0000313" key="2">
    <source>
        <dbReference type="EnsemblPlants" id="LPERR08G12240.1"/>
    </source>
</evidence>
<keyword evidence="1" id="KW-0812">Transmembrane</keyword>
<name>A0A0D9X7W2_9ORYZ</name>
<protein>
    <submittedName>
        <fullName evidence="2">Uncharacterized protein</fullName>
    </submittedName>
</protein>
<evidence type="ECO:0000256" key="1">
    <source>
        <dbReference type="SAM" id="Phobius"/>
    </source>
</evidence>
<proteinExistence type="predicted"/>
<feature type="transmembrane region" description="Helical" evidence="1">
    <location>
        <begin position="26"/>
        <end position="44"/>
    </location>
</feature>
<keyword evidence="1" id="KW-1133">Transmembrane helix</keyword>
<dbReference type="EnsemblPlants" id="LPERR08G12240.1">
    <property type="protein sequence ID" value="LPERR08G12240.1"/>
    <property type="gene ID" value="LPERR08G12240"/>
</dbReference>
<dbReference type="Gramene" id="LPERR08G12240.1">
    <property type="protein sequence ID" value="LPERR08G12240.1"/>
    <property type="gene ID" value="LPERR08G12240"/>
</dbReference>
<keyword evidence="1" id="KW-0472">Membrane</keyword>
<reference evidence="2" key="3">
    <citation type="submission" date="2015-04" db="UniProtKB">
        <authorList>
            <consortium name="EnsemblPlants"/>
        </authorList>
    </citation>
    <scope>IDENTIFICATION</scope>
</reference>
<dbReference type="HOGENOM" id="CLU_1477226_0_0_1"/>
<dbReference type="Proteomes" id="UP000032180">
    <property type="component" value="Chromosome 8"/>
</dbReference>